<gene>
    <name evidence="2" type="ORF">CORC01_09781</name>
</gene>
<evidence type="ECO:0000313" key="3">
    <source>
        <dbReference type="Proteomes" id="UP000176998"/>
    </source>
</evidence>
<sequence length="98" mass="10779">MSDEQRISMVACYQCTEIGVDQEVVQLAELEKWVEKSAGKLGSAQIEQGNSAHSGNQNRTVWSASSESCGQHLLPCNRSKSGKTPKYQNSKVVGTEYR</sequence>
<proteinExistence type="predicted"/>
<dbReference type="Proteomes" id="UP000176998">
    <property type="component" value="Unassembled WGS sequence"/>
</dbReference>
<dbReference type="AlphaFoldDB" id="A0A1G4B0N4"/>
<protein>
    <submittedName>
        <fullName evidence="2">Uncharacterized protein</fullName>
    </submittedName>
</protein>
<accession>A0A1G4B0N4</accession>
<dbReference type="RefSeq" id="XP_022472024.1">
    <property type="nucleotide sequence ID" value="XM_022621410.1"/>
</dbReference>
<evidence type="ECO:0000313" key="2">
    <source>
        <dbReference type="EMBL" id="OHE94862.1"/>
    </source>
</evidence>
<name>A0A1G4B0N4_9PEZI</name>
<keyword evidence="3" id="KW-1185">Reference proteome</keyword>
<comment type="caution">
    <text evidence="2">The sequence shown here is derived from an EMBL/GenBank/DDBJ whole genome shotgun (WGS) entry which is preliminary data.</text>
</comment>
<evidence type="ECO:0000256" key="1">
    <source>
        <dbReference type="SAM" id="MobiDB-lite"/>
    </source>
</evidence>
<feature type="region of interest" description="Disordered" evidence="1">
    <location>
        <begin position="44"/>
        <end position="98"/>
    </location>
</feature>
<feature type="compositionally biased region" description="Polar residues" evidence="1">
    <location>
        <begin position="45"/>
        <end position="69"/>
    </location>
</feature>
<dbReference type="GeneID" id="34562920"/>
<dbReference type="EMBL" id="MJBS01000091">
    <property type="protein sequence ID" value="OHE94862.1"/>
    <property type="molecule type" value="Genomic_DNA"/>
</dbReference>
<reference evidence="2 3" key="1">
    <citation type="submission" date="2016-09" db="EMBL/GenBank/DDBJ databases">
        <authorList>
            <person name="Capua I."/>
            <person name="De Benedictis P."/>
            <person name="Joannis T."/>
            <person name="Lombin L.H."/>
            <person name="Cattoli G."/>
        </authorList>
    </citation>
    <scope>NUCLEOTIDE SEQUENCE [LARGE SCALE GENOMIC DNA]</scope>
    <source>
        <strain evidence="2 3">IMI 309357</strain>
    </source>
</reference>
<organism evidence="2 3">
    <name type="scientific">Colletotrichum orchidophilum</name>
    <dbReference type="NCBI Taxonomy" id="1209926"/>
    <lineage>
        <taxon>Eukaryota</taxon>
        <taxon>Fungi</taxon>
        <taxon>Dikarya</taxon>
        <taxon>Ascomycota</taxon>
        <taxon>Pezizomycotina</taxon>
        <taxon>Sordariomycetes</taxon>
        <taxon>Hypocreomycetidae</taxon>
        <taxon>Glomerellales</taxon>
        <taxon>Glomerellaceae</taxon>
        <taxon>Colletotrichum</taxon>
    </lineage>
</organism>